<dbReference type="HOGENOM" id="CLU_040858_0_0_1"/>
<reference evidence="1" key="1">
    <citation type="submission" date="2015-04" db="UniProtKB">
        <authorList>
            <consortium name="EnsemblPlants"/>
        </authorList>
    </citation>
    <scope>IDENTIFICATION</scope>
</reference>
<dbReference type="Gramene" id="OPUNC11G12550.1">
    <property type="protein sequence ID" value="OPUNC11G12550.1"/>
    <property type="gene ID" value="OPUNC11G12550"/>
</dbReference>
<reference evidence="1" key="2">
    <citation type="submission" date="2018-05" db="EMBL/GenBank/DDBJ databases">
        <title>OpunRS2 (Oryza punctata Reference Sequence Version 2).</title>
        <authorList>
            <person name="Zhang J."/>
            <person name="Kudrna D."/>
            <person name="Lee S."/>
            <person name="Talag J."/>
            <person name="Welchert J."/>
            <person name="Wing R.A."/>
        </authorList>
    </citation>
    <scope>NUCLEOTIDE SEQUENCE [LARGE SCALE GENOMIC DNA]</scope>
</reference>
<dbReference type="Proteomes" id="UP000026962">
    <property type="component" value="Chromosome 11"/>
</dbReference>
<accession>A0A0E0MFT5</accession>
<protein>
    <submittedName>
        <fullName evidence="1">Uncharacterized protein</fullName>
    </submittedName>
</protein>
<name>A0A0E0MFT5_ORYPU</name>
<dbReference type="AlphaFoldDB" id="A0A0E0MFT5"/>
<organism evidence="1">
    <name type="scientific">Oryza punctata</name>
    <name type="common">Red rice</name>
    <dbReference type="NCBI Taxonomy" id="4537"/>
    <lineage>
        <taxon>Eukaryota</taxon>
        <taxon>Viridiplantae</taxon>
        <taxon>Streptophyta</taxon>
        <taxon>Embryophyta</taxon>
        <taxon>Tracheophyta</taxon>
        <taxon>Spermatophyta</taxon>
        <taxon>Magnoliopsida</taxon>
        <taxon>Liliopsida</taxon>
        <taxon>Poales</taxon>
        <taxon>Poaceae</taxon>
        <taxon>BOP clade</taxon>
        <taxon>Oryzoideae</taxon>
        <taxon>Oryzeae</taxon>
        <taxon>Oryzinae</taxon>
        <taxon>Oryza</taxon>
    </lineage>
</organism>
<sequence length="229" mass="26724">MNLKRFSEEFIQMTGCVVRGLVKIHTHSYYCPNLRGDHIAVVKDNGLISACLWDFVFCETGNNGRSKDWRRLGLLLEKTARNHGAYTIEIKDMCDRMKNLTLTGMDVLKHSAMLSVRDKFDSVLALNTFDRLNTNVVWISQLPTWIRKRILELGFDLPKKDTFRGFIWNLRCLIEHENKYIPPEANVKVSSWEMQFSDIDPDLEFEIREAWAELLLEALNYSMQIGLEF</sequence>
<keyword evidence="2" id="KW-1185">Reference proteome</keyword>
<proteinExistence type="predicted"/>
<dbReference type="EnsemblPlants" id="OPUNC11G12550.1">
    <property type="protein sequence ID" value="OPUNC11G12550.1"/>
    <property type="gene ID" value="OPUNC11G12550"/>
</dbReference>
<evidence type="ECO:0000313" key="2">
    <source>
        <dbReference type="Proteomes" id="UP000026962"/>
    </source>
</evidence>
<evidence type="ECO:0000313" key="1">
    <source>
        <dbReference type="EnsemblPlants" id="OPUNC11G12550.1"/>
    </source>
</evidence>